<evidence type="ECO:0000256" key="2">
    <source>
        <dbReference type="ARBA" id="ARBA00022840"/>
    </source>
</evidence>
<keyword evidence="2" id="KW-0067">ATP-binding</keyword>
<proteinExistence type="predicted"/>
<gene>
    <name evidence="4" type="ORF">ASJ80_04910</name>
</gene>
<keyword evidence="1" id="KW-0547">Nucleotide-binding</keyword>
<reference evidence="4 5" key="1">
    <citation type="journal article" date="2017" name="BMC Genomics">
        <title>Genomic analysis of methanogenic archaea reveals a shift towards energy conservation.</title>
        <authorList>
            <person name="Gilmore S.P."/>
            <person name="Henske J.K."/>
            <person name="Sexton J.A."/>
            <person name="Solomon K.V."/>
            <person name="Seppala S."/>
            <person name="Yoo J.I."/>
            <person name="Huyett L.M."/>
            <person name="Pressman A."/>
            <person name="Cogan J.Z."/>
            <person name="Kivenson V."/>
            <person name="Peng X."/>
            <person name="Tan Y."/>
            <person name="Valentine D.L."/>
            <person name="O'Malley M.A."/>
        </authorList>
    </citation>
    <scope>NUCLEOTIDE SEQUENCE [LARGE SCALE GENOMIC DNA]</scope>
    <source>
        <strain evidence="4 5">M.o.H.</strain>
    </source>
</reference>
<dbReference type="RefSeq" id="WP_069583019.1">
    <property type="nucleotide sequence ID" value="NZ_LMVM01000039.1"/>
</dbReference>
<evidence type="ECO:0000259" key="3">
    <source>
        <dbReference type="Pfam" id="PF03477"/>
    </source>
</evidence>
<organism evidence="4 5">
    <name type="scientific">Methanobacterium bryantii</name>
    <dbReference type="NCBI Taxonomy" id="2161"/>
    <lineage>
        <taxon>Archaea</taxon>
        <taxon>Methanobacteriati</taxon>
        <taxon>Methanobacteriota</taxon>
        <taxon>Methanomada group</taxon>
        <taxon>Methanobacteria</taxon>
        <taxon>Methanobacteriales</taxon>
        <taxon>Methanobacteriaceae</taxon>
        <taxon>Methanobacterium</taxon>
    </lineage>
</organism>
<dbReference type="OrthoDB" id="77543at2157"/>
<dbReference type="AlphaFoldDB" id="A0A2A2H1S7"/>
<dbReference type="InterPro" id="IPR005144">
    <property type="entry name" value="ATP-cone_dom"/>
</dbReference>
<name>A0A2A2H1S7_METBR</name>
<evidence type="ECO:0000313" key="5">
    <source>
        <dbReference type="Proteomes" id="UP000217784"/>
    </source>
</evidence>
<comment type="caution">
    <text evidence="4">The sequence shown here is derived from an EMBL/GenBank/DDBJ whole genome shotgun (WGS) entry which is preliminary data.</text>
</comment>
<dbReference type="Proteomes" id="UP000217784">
    <property type="component" value="Unassembled WGS sequence"/>
</dbReference>
<protein>
    <recommendedName>
        <fullName evidence="3">ATP-cone domain-containing protein</fullName>
    </recommendedName>
</protein>
<accession>A0A2A2H1S7</accession>
<dbReference type="GO" id="GO:0005524">
    <property type="term" value="F:ATP binding"/>
    <property type="evidence" value="ECO:0007669"/>
    <property type="project" value="UniProtKB-KW"/>
</dbReference>
<evidence type="ECO:0000313" key="4">
    <source>
        <dbReference type="EMBL" id="PAV03339.1"/>
    </source>
</evidence>
<sequence length="149" mass="17261">MKDMRAMAALPTQAKTCVLKNNGIYEEFNPKKIIKSCLNVGVPRWIAEQISIDILKKLKKLNLDYVSTTLIHEIVSISIRAYGFEFLEQENNEYEFDSSETHLKFFISGNNPGIGWYRCIECDNYVFISKNRDILTNCTVCDGYQFRLI</sequence>
<feature type="domain" description="ATP-cone" evidence="3">
    <location>
        <begin position="18"/>
        <end position="81"/>
    </location>
</feature>
<keyword evidence="5" id="KW-1185">Reference proteome</keyword>
<dbReference type="Pfam" id="PF03477">
    <property type="entry name" value="ATP-cone"/>
    <property type="match status" value="1"/>
</dbReference>
<evidence type="ECO:0000256" key="1">
    <source>
        <dbReference type="ARBA" id="ARBA00022741"/>
    </source>
</evidence>
<dbReference type="EMBL" id="LMVM01000039">
    <property type="protein sequence ID" value="PAV03339.1"/>
    <property type="molecule type" value="Genomic_DNA"/>
</dbReference>